<comment type="caution">
    <text evidence="3">The sequence shown here is derived from an EMBL/GenBank/DDBJ whole genome shotgun (WGS) entry which is preliminary data.</text>
</comment>
<keyword evidence="4" id="KW-1185">Reference proteome</keyword>
<keyword evidence="1" id="KW-0238">DNA-binding</keyword>
<evidence type="ECO:0000313" key="4">
    <source>
        <dbReference type="Proteomes" id="UP001589738"/>
    </source>
</evidence>
<dbReference type="InterPro" id="IPR010982">
    <property type="entry name" value="Lambda_DNA-bd_dom_sf"/>
</dbReference>
<reference evidence="3 4" key="1">
    <citation type="submission" date="2024-09" db="EMBL/GenBank/DDBJ databases">
        <authorList>
            <person name="Sun Q."/>
            <person name="Mori K."/>
        </authorList>
    </citation>
    <scope>NUCLEOTIDE SEQUENCE [LARGE SCALE GENOMIC DNA]</scope>
    <source>
        <strain evidence="3 4">CGMCC 1.9126</strain>
    </source>
</reference>
<evidence type="ECO:0000259" key="2">
    <source>
        <dbReference type="PROSITE" id="PS50943"/>
    </source>
</evidence>
<protein>
    <submittedName>
        <fullName evidence="3">Helix-turn-helix domain-containing protein</fullName>
    </submittedName>
</protein>
<organism evidence="3 4">
    <name type="scientific">Robertmurraya beringensis</name>
    <dbReference type="NCBI Taxonomy" id="641660"/>
    <lineage>
        <taxon>Bacteria</taxon>
        <taxon>Bacillati</taxon>
        <taxon>Bacillota</taxon>
        <taxon>Bacilli</taxon>
        <taxon>Bacillales</taxon>
        <taxon>Bacillaceae</taxon>
        <taxon>Robertmurraya</taxon>
    </lineage>
</organism>
<dbReference type="PROSITE" id="PS50943">
    <property type="entry name" value="HTH_CROC1"/>
    <property type="match status" value="1"/>
</dbReference>
<dbReference type="RefSeq" id="WP_340903901.1">
    <property type="nucleotide sequence ID" value="NZ_JBHLUU010000118.1"/>
</dbReference>
<evidence type="ECO:0000256" key="1">
    <source>
        <dbReference type="ARBA" id="ARBA00023125"/>
    </source>
</evidence>
<dbReference type="Pfam" id="PF01381">
    <property type="entry name" value="HTH_3"/>
    <property type="match status" value="1"/>
</dbReference>
<dbReference type="Gene3D" id="1.10.260.40">
    <property type="entry name" value="lambda repressor-like DNA-binding domains"/>
    <property type="match status" value="1"/>
</dbReference>
<evidence type="ECO:0000313" key="3">
    <source>
        <dbReference type="EMBL" id="MFC0477167.1"/>
    </source>
</evidence>
<gene>
    <name evidence="3" type="ORF">ACFFHF_18355</name>
</gene>
<dbReference type="PANTHER" id="PTHR46558">
    <property type="entry name" value="TRACRIPTIONAL REGULATORY PROTEIN-RELATED-RELATED"/>
    <property type="match status" value="1"/>
</dbReference>
<sequence length="113" mass="12990">MLSRLVTLRKSRKWSMQETADRLEIAKSTYAGYEYGYREPSLQALSDIADLFETSVDHILGRSEQSLELTKLVEEESMALTLDGESLSKEEMIDFIAFTRIKREISTFSKKEA</sequence>
<dbReference type="SMART" id="SM00530">
    <property type="entry name" value="HTH_XRE"/>
    <property type="match status" value="1"/>
</dbReference>
<dbReference type="InterPro" id="IPR001387">
    <property type="entry name" value="Cro/C1-type_HTH"/>
</dbReference>
<accession>A0ABV6KVW8</accession>
<dbReference type="Proteomes" id="UP001589738">
    <property type="component" value="Unassembled WGS sequence"/>
</dbReference>
<proteinExistence type="predicted"/>
<name>A0ABV6KVW8_9BACI</name>
<feature type="domain" description="HTH cro/C1-type" evidence="2">
    <location>
        <begin position="5"/>
        <end position="59"/>
    </location>
</feature>
<dbReference type="CDD" id="cd00093">
    <property type="entry name" value="HTH_XRE"/>
    <property type="match status" value="1"/>
</dbReference>
<dbReference type="PANTHER" id="PTHR46558:SF14">
    <property type="entry name" value="HTH-TYPE TRANSCRIPTIONAL REGULATOR ANSR"/>
    <property type="match status" value="1"/>
</dbReference>
<dbReference type="SUPFAM" id="SSF47413">
    <property type="entry name" value="lambda repressor-like DNA-binding domains"/>
    <property type="match status" value="1"/>
</dbReference>
<dbReference type="EMBL" id="JBHLUU010000118">
    <property type="protein sequence ID" value="MFC0477167.1"/>
    <property type="molecule type" value="Genomic_DNA"/>
</dbReference>